<evidence type="ECO:0000313" key="2">
    <source>
        <dbReference type="Proteomes" id="UP000593565"/>
    </source>
</evidence>
<reference evidence="1 2" key="1">
    <citation type="submission" date="2020-02" db="EMBL/GenBank/DDBJ databases">
        <title>A chromosome-scale genome assembly of the black bullhead catfish (Ameiurus melas).</title>
        <authorList>
            <person name="Wen M."/>
            <person name="Zham M."/>
            <person name="Cabau C."/>
            <person name="Klopp C."/>
            <person name="Donnadieu C."/>
            <person name="Roques C."/>
            <person name="Bouchez O."/>
            <person name="Lampietro C."/>
            <person name="Jouanno E."/>
            <person name="Herpin A."/>
            <person name="Louis A."/>
            <person name="Berthelot C."/>
            <person name="Parey E."/>
            <person name="Roest-Crollius H."/>
            <person name="Braasch I."/>
            <person name="Postlethwait J."/>
            <person name="Robinson-Rechavi M."/>
            <person name="Echchiki A."/>
            <person name="Begum T."/>
            <person name="Montfort J."/>
            <person name="Schartl M."/>
            <person name="Bobe J."/>
            <person name="Guiguen Y."/>
        </authorList>
    </citation>
    <scope>NUCLEOTIDE SEQUENCE [LARGE SCALE GENOMIC DNA]</scope>
    <source>
        <strain evidence="1">M_S1</strain>
        <tissue evidence="1">Blood</tissue>
    </source>
</reference>
<dbReference type="EMBL" id="JAAGNN010000020">
    <property type="protein sequence ID" value="KAF4076021.1"/>
    <property type="molecule type" value="Genomic_DNA"/>
</dbReference>
<sequence length="66" mass="7203">MAKGLKPGFWCLRAESGLPVCVFWPTSTCEILTTQTGAEGLHSGGKQRLCKNETSRRLILASEEHA</sequence>
<dbReference type="AlphaFoldDB" id="A0A7J6A1F9"/>
<protein>
    <submittedName>
        <fullName evidence="1">Uncharacterized protein</fullName>
    </submittedName>
</protein>
<evidence type="ECO:0000313" key="1">
    <source>
        <dbReference type="EMBL" id="KAF4076021.1"/>
    </source>
</evidence>
<proteinExistence type="predicted"/>
<keyword evidence="2" id="KW-1185">Reference proteome</keyword>
<dbReference type="Proteomes" id="UP000593565">
    <property type="component" value="Unassembled WGS sequence"/>
</dbReference>
<gene>
    <name evidence="1" type="ORF">AMELA_G00225570</name>
</gene>
<comment type="caution">
    <text evidence="1">The sequence shown here is derived from an EMBL/GenBank/DDBJ whole genome shotgun (WGS) entry which is preliminary data.</text>
</comment>
<accession>A0A7J6A1F9</accession>
<organism evidence="1 2">
    <name type="scientific">Ameiurus melas</name>
    <name type="common">Black bullhead</name>
    <name type="synonym">Silurus melas</name>
    <dbReference type="NCBI Taxonomy" id="219545"/>
    <lineage>
        <taxon>Eukaryota</taxon>
        <taxon>Metazoa</taxon>
        <taxon>Chordata</taxon>
        <taxon>Craniata</taxon>
        <taxon>Vertebrata</taxon>
        <taxon>Euteleostomi</taxon>
        <taxon>Actinopterygii</taxon>
        <taxon>Neopterygii</taxon>
        <taxon>Teleostei</taxon>
        <taxon>Ostariophysi</taxon>
        <taxon>Siluriformes</taxon>
        <taxon>Ictaluridae</taxon>
        <taxon>Ameiurus</taxon>
    </lineage>
</organism>
<name>A0A7J6A1F9_AMEME</name>